<organism evidence="3 4">
    <name type="scientific">Sphingomonas corticis</name>
    <dbReference type="NCBI Taxonomy" id="2722791"/>
    <lineage>
        <taxon>Bacteria</taxon>
        <taxon>Pseudomonadati</taxon>
        <taxon>Pseudomonadota</taxon>
        <taxon>Alphaproteobacteria</taxon>
        <taxon>Sphingomonadales</taxon>
        <taxon>Sphingomonadaceae</taxon>
        <taxon>Sphingomonas</taxon>
    </lineage>
</organism>
<reference evidence="3 4" key="1">
    <citation type="submission" date="2020-03" db="EMBL/GenBank/DDBJ databases">
        <authorList>
            <person name="Wang L."/>
            <person name="He N."/>
            <person name="Li Y."/>
            <person name="Fang Y."/>
            <person name="Zhang F."/>
        </authorList>
    </citation>
    <scope>NUCLEOTIDE SEQUENCE [LARGE SCALE GENOMIC DNA]</scope>
    <source>
        <strain evidence="3 4">36D10-4-7</strain>
    </source>
</reference>
<keyword evidence="4" id="KW-1185">Reference proteome</keyword>
<dbReference type="EMBL" id="JAAVJH010000004">
    <property type="protein sequence ID" value="NJR78651.1"/>
    <property type="molecule type" value="Genomic_DNA"/>
</dbReference>
<dbReference type="SUPFAM" id="SSF54637">
    <property type="entry name" value="Thioesterase/thiol ester dehydrase-isomerase"/>
    <property type="match status" value="1"/>
</dbReference>
<evidence type="ECO:0000313" key="3">
    <source>
        <dbReference type="EMBL" id="NJR78651.1"/>
    </source>
</evidence>
<sequence>MPGSPATPPPFSYEEHPDHPGWMSWEFRDDTRFNAFLGEIIVRVEDGQARVRMVPGHRHSNFGDNVHGGALLGFIDVALFAAMRSFGLMTAGPAVTLDLNTHFIGAGKVGEPLEARIELLRETQRLLFLRGLLVQDAGVVCEFSGTIRKPSAPRS</sequence>
<feature type="domain" description="Thioesterase" evidence="2">
    <location>
        <begin position="65"/>
        <end position="141"/>
    </location>
</feature>
<comment type="caution">
    <text evidence="3">The sequence shown here is derived from an EMBL/GenBank/DDBJ whole genome shotgun (WGS) entry which is preliminary data.</text>
</comment>
<dbReference type="InterPro" id="IPR006683">
    <property type="entry name" value="Thioestr_dom"/>
</dbReference>
<dbReference type="NCBIfam" id="TIGR00369">
    <property type="entry name" value="unchar_dom_1"/>
    <property type="match status" value="1"/>
</dbReference>
<evidence type="ECO:0000313" key="4">
    <source>
        <dbReference type="Proteomes" id="UP000732399"/>
    </source>
</evidence>
<gene>
    <name evidence="3" type="ORF">HBH26_08640</name>
</gene>
<evidence type="ECO:0000259" key="2">
    <source>
        <dbReference type="Pfam" id="PF03061"/>
    </source>
</evidence>
<proteinExistence type="predicted"/>
<dbReference type="InterPro" id="IPR003736">
    <property type="entry name" value="PAAI_dom"/>
</dbReference>
<dbReference type="Pfam" id="PF03061">
    <property type="entry name" value="4HBT"/>
    <property type="match status" value="1"/>
</dbReference>
<evidence type="ECO:0000256" key="1">
    <source>
        <dbReference type="ARBA" id="ARBA00022801"/>
    </source>
</evidence>
<dbReference type="Proteomes" id="UP000732399">
    <property type="component" value="Unassembled WGS sequence"/>
</dbReference>
<dbReference type="InterPro" id="IPR029069">
    <property type="entry name" value="HotDog_dom_sf"/>
</dbReference>
<dbReference type="Gene3D" id="3.10.129.10">
    <property type="entry name" value="Hotdog Thioesterase"/>
    <property type="match status" value="1"/>
</dbReference>
<dbReference type="CDD" id="cd03443">
    <property type="entry name" value="PaaI_thioesterase"/>
    <property type="match status" value="1"/>
</dbReference>
<protein>
    <submittedName>
        <fullName evidence="3">PaaI family thioesterase</fullName>
    </submittedName>
</protein>
<keyword evidence="1" id="KW-0378">Hydrolase</keyword>
<name>A0ABX1CKZ0_9SPHN</name>
<accession>A0ABX1CKZ0</accession>